<organism evidence="1 2">
    <name type="scientific">Gossypium davidsonii</name>
    <name type="common">Davidson's cotton</name>
    <name type="synonym">Gossypium klotzschianum subsp. davidsonii</name>
    <dbReference type="NCBI Taxonomy" id="34287"/>
    <lineage>
        <taxon>Eukaryota</taxon>
        <taxon>Viridiplantae</taxon>
        <taxon>Streptophyta</taxon>
        <taxon>Embryophyta</taxon>
        <taxon>Tracheophyta</taxon>
        <taxon>Spermatophyta</taxon>
        <taxon>Magnoliopsida</taxon>
        <taxon>eudicotyledons</taxon>
        <taxon>Gunneridae</taxon>
        <taxon>Pentapetalae</taxon>
        <taxon>rosids</taxon>
        <taxon>malvids</taxon>
        <taxon>Malvales</taxon>
        <taxon>Malvaceae</taxon>
        <taxon>Malvoideae</taxon>
        <taxon>Gossypium</taxon>
    </lineage>
</organism>
<accession>A0A7J8TJZ7</accession>
<dbReference type="AlphaFoldDB" id="A0A7J8TJZ7"/>
<evidence type="ECO:0000313" key="2">
    <source>
        <dbReference type="Proteomes" id="UP000593561"/>
    </source>
</evidence>
<sequence>MKVQIYQAAKNARKVRRSLAPNTVASRLRTRSLVNDTEPDCTWGCLKLDLMGKMQPLTPTEKQRAADIASWSSSILGEWRSCRSYETESRNHSKVLS</sequence>
<dbReference type="EMBL" id="JABFAC010250587">
    <property type="protein sequence ID" value="MBA0638454.1"/>
    <property type="molecule type" value="Genomic_DNA"/>
</dbReference>
<gene>
    <name evidence="1" type="ORF">Godav_025419</name>
</gene>
<evidence type="ECO:0000313" key="1">
    <source>
        <dbReference type="EMBL" id="MBA0638454.1"/>
    </source>
</evidence>
<dbReference type="Proteomes" id="UP000593561">
    <property type="component" value="Unassembled WGS sequence"/>
</dbReference>
<reference evidence="1 2" key="1">
    <citation type="journal article" date="2019" name="Genome Biol. Evol.">
        <title>Insights into the evolution of the New World diploid cottons (Gossypium, subgenus Houzingenia) based on genome sequencing.</title>
        <authorList>
            <person name="Grover C.E."/>
            <person name="Arick M.A. 2nd"/>
            <person name="Thrash A."/>
            <person name="Conover J.L."/>
            <person name="Sanders W.S."/>
            <person name="Peterson D.G."/>
            <person name="Frelichowski J.E."/>
            <person name="Scheffler J.A."/>
            <person name="Scheffler B.E."/>
            <person name="Wendel J.F."/>
        </authorList>
    </citation>
    <scope>NUCLEOTIDE SEQUENCE [LARGE SCALE GENOMIC DNA]</scope>
    <source>
        <strain evidence="1">27</strain>
        <tissue evidence="1">Leaf</tissue>
    </source>
</reference>
<proteinExistence type="predicted"/>
<comment type="caution">
    <text evidence="1">The sequence shown here is derived from an EMBL/GenBank/DDBJ whole genome shotgun (WGS) entry which is preliminary data.</text>
</comment>
<name>A0A7J8TJZ7_GOSDV</name>
<protein>
    <submittedName>
        <fullName evidence="1">Uncharacterized protein</fullName>
    </submittedName>
</protein>
<keyword evidence="2" id="KW-1185">Reference proteome</keyword>